<evidence type="ECO:0000313" key="2">
    <source>
        <dbReference type="Proteomes" id="UP000799324"/>
    </source>
</evidence>
<evidence type="ECO:0000313" key="1">
    <source>
        <dbReference type="EMBL" id="KAF2655447.1"/>
    </source>
</evidence>
<name>A0A6A6T808_9PLEO</name>
<gene>
    <name evidence="1" type="ORF">K491DRAFT_559669</name>
</gene>
<sequence>IFIDGLDEIDRAGAEDTFTLVSLVKAWGSLSEVKLCVSSRPEQPFESRLQDFSGMRVQDLTERDIRKFTHESITDNFSPSRTTSVHERDLSGLVDHIVDKANGVFLWVRLVVSSIRKGLIESDDWNTLTTLIDELPESLSELYEIMWIRANGEHKIYRAQAAACLGLLLYESDISCMDLVLACKPSSQRSLFGGGKVLTEGDICRHFRSSCLNLLSRCGGLVESQDYPD</sequence>
<protein>
    <recommendedName>
        <fullName evidence="3">NACHT domain-containing protein</fullName>
    </recommendedName>
</protein>
<feature type="non-terminal residue" evidence="1">
    <location>
        <position position="1"/>
    </location>
</feature>
<dbReference type="EMBL" id="MU004349">
    <property type="protein sequence ID" value="KAF2655447.1"/>
    <property type="molecule type" value="Genomic_DNA"/>
</dbReference>
<keyword evidence="2" id="KW-1185">Reference proteome</keyword>
<proteinExistence type="predicted"/>
<feature type="non-terminal residue" evidence="1">
    <location>
        <position position="229"/>
    </location>
</feature>
<accession>A0A6A6T808</accession>
<organism evidence="1 2">
    <name type="scientific">Lophiostoma macrostomum CBS 122681</name>
    <dbReference type="NCBI Taxonomy" id="1314788"/>
    <lineage>
        <taxon>Eukaryota</taxon>
        <taxon>Fungi</taxon>
        <taxon>Dikarya</taxon>
        <taxon>Ascomycota</taxon>
        <taxon>Pezizomycotina</taxon>
        <taxon>Dothideomycetes</taxon>
        <taxon>Pleosporomycetidae</taxon>
        <taxon>Pleosporales</taxon>
        <taxon>Lophiostomataceae</taxon>
        <taxon>Lophiostoma</taxon>
    </lineage>
</organism>
<dbReference type="Proteomes" id="UP000799324">
    <property type="component" value="Unassembled WGS sequence"/>
</dbReference>
<reference evidence="1" key="1">
    <citation type="journal article" date="2020" name="Stud. Mycol.">
        <title>101 Dothideomycetes genomes: a test case for predicting lifestyles and emergence of pathogens.</title>
        <authorList>
            <person name="Haridas S."/>
            <person name="Albert R."/>
            <person name="Binder M."/>
            <person name="Bloem J."/>
            <person name="Labutti K."/>
            <person name="Salamov A."/>
            <person name="Andreopoulos B."/>
            <person name="Baker S."/>
            <person name="Barry K."/>
            <person name="Bills G."/>
            <person name="Bluhm B."/>
            <person name="Cannon C."/>
            <person name="Castanera R."/>
            <person name="Culley D."/>
            <person name="Daum C."/>
            <person name="Ezra D."/>
            <person name="Gonzalez J."/>
            <person name="Henrissat B."/>
            <person name="Kuo A."/>
            <person name="Liang C."/>
            <person name="Lipzen A."/>
            <person name="Lutzoni F."/>
            <person name="Magnuson J."/>
            <person name="Mondo S."/>
            <person name="Nolan M."/>
            <person name="Ohm R."/>
            <person name="Pangilinan J."/>
            <person name="Park H.-J."/>
            <person name="Ramirez L."/>
            <person name="Alfaro M."/>
            <person name="Sun H."/>
            <person name="Tritt A."/>
            <person name="Yoshinaga Y."/>
            <person name="Zwiers L.-H."/>
            <person name="Turgeon B."/>
            <person name="Goodwin S."/>
            <person name="Spatafora J."/>
            <person name="Crous P."/>
            <person name="Grigoriev I."/>
        </authorList>
    </citation>
    <scope>NUCLEOTIDE SEQUENCE</scope>
    <source>
        <strain evidence="1">CBS 122681</strain>
    </source>
</reference>
<dbReference type="AlphaFoldDB" id="A0A6A6T808"/>
<dbReference type="PANTHER" id="PTHR10039">
    <property type="entry name" value="AMELOGENIN"/>
    <property type="match status" value="1"/>
</dbReference>
<dbReference type="PANTHER" id="PTHR10039:SF5">
    <property type="entry name" value="NACHT DOMAIN-CONTAINING PROTEIN"/>
    <property type="match status" value="1"/>
</dbReference>
<dbReference type="OrthoDB" id="443402at2759"/>
<evidence type="ECO:0008006" key="3">
    <source>
        <dbReference type="Google" id="ProtNLM"/>
    </source>
</evidence>